<dbReference type="InterPro" id="IPR044068">
    <property type="entry name" value="CB"/>
</dbReference>
<dbReference type="AlphaFoldDB" id="M0AST4"/>
<accession>M0AST4</accession>
<dbReference type="Proteomes" id="UP000011591">
    <property type="component" value="Unassembled WGS sequence"/>
</dbReference>
<evidence type="ECO:0000256" key="2">
    <source>
        <dbReference type="ARBA" id="ARBA00023172"/>
    </source>
</evidence>
<dbReference type="PROSITE" id="PS51898">
    <property type="entry name" value="TYR_RECOMBINASE"/>
    <property type="match status" value="1"/>
</dbReference>
<feature type="domain" description="Core-binding (CB)" evidence="5">
    <location>
        <begin position="106"/>
        <end position="207"/>
    </location>
</feature>
<dbReference type="InterPro" id="IPR002104">
    <property type="entry name" value="Integrase_catalytic"/>
</dbReference>
<protein>
    <recommendedName>
        <fullName evidence="8">Tyr recombinase domain-containing protein</fullName>
    </recommendedName>
</protein>
<dbReference type="InterPro" id="IPR013762">
    <property type="entry name" value="Integrase-like_cat_sf"/>
</dbReference>
<sequence length="438" mass="50193">MSKSDIELEGETEVERRPSFDGVRWTSCSLEDFMDLYWDEIAPCLEAEGIDPTSEKPTHQWFRDHDARSFLAALRRHHGRSLGEFWKEDLELGDDDEGYMWATADEETIDALEQFLNRRRSRYSLATSSIDALRTRLNLYVRAYREANGTDDLLTPIQREREAPAYEAVDACYAAFDWLNEGAERAYSPQTLQRVRRVADSWYQHLVGRRIASMNPASGLYDEFKWEVEESPTPALSATHIRRLKQAAMTTREQLLVVALAGWGLRASEVAALHVSQFHRDVPENDIPFIAFENRKNGPGEVSLLFGLAVLDSRLDELADDETWAGYLFPSSQGETPHVTRDTIRNWFQDLASKADLPERIEGERPSPQLCRRFWYDTYTAVLEGVLEGVEEIAAEQGSSDPQVVMQNYLSDSRSRRVRREFMREQLDAAFGEKSTSS</sequence>
<dbReference type="InterPro" id="IPR011010">
    <property type="entry name" value="DNA_brk_join_enz"/>
</dbReference>
<organism evidence="6 7">
    <name type="scientific">Natrialba aegyptia DSM 13077</name>
    <dbReference type="NCBI Taxonomy" id="1227491"/>
    <lineage>
        <taxon>Archaea</taxon>
        <taxon>Methanobacteriati</taxon>
        <taxon>Methanobacteriota</taxon>
        <taxon>Stenosarchaea group</taxon>
        <taxon>Halobacteria</taxon>
        <taxon>Halobacteriales</taxon>
        <taxon>Natrialbaceae</taxon>
        <taxon>Natrialba</taxon>
    </lineage>
</organism>
<evidence type="ECO:0000313" key="6">
    <source>
        <dbReference type="EMBL" id="ELZ01397.1"/>
    </source>
</evidence>
<dbReference type="OrthoDB" id="303624at2157"/>
<dbReference type="Gene3D" id="1.10.443.10">
    <property type="entry name" value="Intergrase catalytic core"/>
    <property type="match status" value="1"/>
</dbReference>
<evidence type="ECO:0008006" key="8">
    <source>
        <dbReference type="Google" id="ProtNLM"/>
    </source>
</evidence>
<keyword evidence="1 3" id="KW-0238">DNA-binding</keyword>
<dbReference type="GO" id="GO:0003677">
    <property type="term" value="F:DNA binding"/>
    <property type="evidence" value="ECO:0007669"/>
    <property type="project" value="UniProtKB-UniRule"/>
</dbReference>
<gene>
    <name evidence="6" type="ORF">C480_17987</name>
</gene>
<name>M0AST4_9EURY</name>
<dbReference type="GO" id="GO:0006310">
    <property type="term" value="P:DNA recombination"/>
    <property type="evidence" value="ECO:0007669"/>
    <property type="project" value="UniProtKB-KW"/>
</dbReference>
<keyword evidence="7" id="KW-1185">Reference proteome</keyword>
<reference evidence="6 7" key="1">
    <citation type="journal article" date="2014" name="PLoS Genet.">
        <title>Phylogenetically driven sequencing of extremely halophilic archaea reveals strategies for static and dynamic osmo-response.</title>
        <authorList>
            <person name="Becker E.A."/>
            <person name="Seitzer P.M."/>
            <person name="Tritt A."/>
            <person name="Larsen D."/>
            <person name="Krusor M."/>
            <person name="Yao A.I."/>
            <person name="Wu D."/>
            <person name="Madern D."/>
            <person name="Eisen J.A."/>
            <person name="Darling A.E."/>
            <person name="Facciotti M.T."/>
        </authorList>
    </citation>
    <scope>NUCLEOTIDE SEQUENCE [LARGE SCALE GENOMIC DNA]</scope>
    <source>
        <strain evidence="6 7">DSM 13077</strain>
    </source>
</reference>
<proteinExistence type="predicted"/>
<evidence type="ECO:0000256" key="3">
    <source>
        <dbReference type="PROSITE-ProRule" id="PRU01248"/>
    </source>
</evidence>
<keyword evidence="2" id="KW-0233">DNA recombination</keyword>
<evidence type="ECO:0000259" key="4">
    <source>
        <dbReference type="PROSITE" id="PS51898"/>
    </source>
</evidence>
<evidence type="ECO:0000256" key="1">
    <source>
        <dbReference type="ARBA" id="ARBA00023125"/>
    </source>
</evidence>
<comment type="caution">
    <text evidence="6">The sequence shown here is derived from an EMBL/GenBank/DDBJ whole genome shotgun (WGS) entry which is preliminary data.</text>
</comment>
<dbReference type="EMBL" id="AOIP01000045">
    <property type="protein sequence ID" value="ELZ01397.1"/>
    <property type="molecule type" value="Genomic_DNA"/>
</dbReference>
<dbReference type="SUPFAM" id="SSF56349">
    <property type="entry name" value="DNA breaking-rejoining enzymes"/>
    <property type="match status" value="1"/>
</dbReference>
<feature type="domain" description="Tyr recombinase" evidence="4">
    <location>
        <begin position="231"/>
        <end position="423"/>
    </location>
</feature>
<dbReference type="PATRIC" id="fig|1227491.4.peg.3681"/>
<dbReference type="GO" id="GO:0015074">
    <property type="term" value="P:DNA integration"/>
    <property type="evidence" value="ECO:0007669"/>
    <property type="project" value="InterPro"/>
</dbReference>
<evidence type="ECO:0000259" key="5">
    <source>
        <dbReference type="PROSITE" id="PS51900"/>
    </source>
</evidence>
<dbReference type="PROSITE" id="PS51900">
    <property type="entry name" value="CB"/>
    <property type="match status" value="1"/>
</dbReference>
<evidence type="ECO:0000313" key="7">
    <source>
        <dbReference type="Proteomes" id="UP000011591"/>
    </source>
</evidence>
<dbReference type="RefSeq" id="WP_006666995.1">
    <property type="nucleotide sequence ID" value="NZ_AOIP01000045.1"/>
</dbReference>